<evidence type="ECO:0000256" key="8">
    <source>
        <dbReference type="SAM" id="Phobius"/>
    </source>
</evidence>
<keyword evidence="6 10" id="KW-0418">Kinase</keyword>
<keyword evidence="8" id="KW-0472">Membrane</keyword>
<keyword evidence="3" id="KW-0597">Phosphoprotein</keyword>
<proteinExistence type="predicted"/>
<dbReference type="PANTHER" id="PTHR41523:SF8">
    <property type="entry name" value="ETHYLENE RESPONSE SENSOR PROTEIN"/>
    <property type="match status" value="1"/>
</dbReference>
<dbReference type="EMBL" id="FOOH01000020">
    <property type="protein sequence ID" value="SFG01441.1"/>
    <property type="molecule type" value="Genomic_DNA"/>
</dbReference>
<evidence type="ECO:0000259" key="9">
    <source>
        <dbReference type="Pfam" id="PF07568"/>
    </source>
</evidence>
<dbReference type="EC" id="2.7.13.3" evidence="2"/>
<evidence type="ECO:0000313" key="10">
    <source>
        <dbReference type="EMBL" id="SFG01441.1"/>
    </source>
</evidence>
<evidence type="ECO:0000256" key="6">
    <source>
        <dbReference type="ARBA" id="ARBA00022777"/>
    </source>
</evidence>
<dbReference type="InterPro" id="IPR015943">
    <property type="entry name" value="WD40/YVTN_repeat-like_dom_sf"/>
</dbReference>
<keyword evidence="5" id="KW-0547">Nucleotide-binding</keyword>
<reference evidence="11" key="1">
    <citation type="submission" date="2016-10" db="EMBL/GenBank/DDBJ databases">
        <authorList>
            <person name="Varghese N."/>
            <person name="Submissions S."/>
        </authorList>
    </citation>
    <scope>NUCLEOTIDE SEQUENCE [LARGE SCALE GENOMIC DNA]</scope>
    <source>
        <strain evidence="11">DSM 23515</strain>
    </source>
</reference>
<dbReference type="InterPro" id="IPR036890">
    <property type="entry name" value="HATPase_C_sf"/>
</dbReference>
<evidence type="ECO:0000256" key="1">
    <source>
        <dbReference type="ARBA" id="ARBA00000085"/>
    </source>
</evidence>
<dbReference type="Proteomes" id="UP000199116">
    <property type="component" value="Unassembled WGS sequence"/>
</dbReference>
<keyword evidence="11" id="KW-1185">Reference proteome</keyword>
<dbReference type="Gene3D" id="3.30.450.20">
    <property type="entry name" value="PAS domain"/>
    <property type="match status" value="1"/>
</dbReference>
<dbReference type="InterPro" id="IPR011495">
    <property type="entry name" value="Sig_transdc_His_kin_sub2_dim/P"/>
</dbReference>
<dbReference type="AlphaFoldDB" id="A0A1I2NJG7"/>
<gene>
    <name evidence="10" type="ORF">SAMN04488033_12039</name>
</gene>
<sequence length="1013" mass="116592">MKNLFAVFIFLFSVALWCQEDNSLLVSKNTFSFRDGYLISNSFHSIYDTNGWLWILGENKLSNEYILGEQEIIIQRFDGANFFTLKLPDTFNKKIKEGHFFKSQDHGLYLKLSYEVARAELFYINTETLTLKAVKEYNKLNANFLISKAYTAQDSSPIVLTSNNKFYSAKLDKLKLRFIDSIPFEKPVAQPVLDDPITMDDFTLIKLQTEKEGVFLNKEGKFIKKIAESDFEATNGINFYPTIIQPPFKVSDAFYTYIDNYKNAFKFNKEFKKFLEIPHTDSVLGGNKKLQFTSGFNYAFSTEIDGDFTAMELYRLKDFQKELFTTIKVKNISGIAYKDFGKDLVILDGNTLDSYSFIKSKIKTFLKDKSIRSIKKLKENKYIIATDTEGLYKIDVKKNTEERIKILSDATKLNINYSRGIFNGTDNNLIIANSDYLYTLDSNYEVIQDKTIKIHSGIIIKLKDSLFTADPGSGIYKYSLNENSYTKIANTEVVQVKEFATDGTTLFANTGQGIFEYKNGNFNTYTFENVETDHLLSINYLQDYGILVSTKFGEIYTFDTTTKKLNLLYKDALNASIVGMVEDHNGILWLNTYAGIVSLNPSSKKIIRYTTKDGVYELEGNRFSTYKDEQDGSILMGSNKGLSYFKPDELVENNLKAQPQFTSISFFNSENDRWEVNTSPDFLNNTRKIDLPSEYRRFSATLSVFGQLNPQDIKYRYRLLNIGSNSDWFTTYAGKEILFANLAAGVYNLEVEAYSASKEKIGETIVLKVISKEVFYKTWWFILLILFFVVISVLFLFYQYKVKQKLFAKNKIALNEAQIKNTMMLEIHHRIKNNLQIVSGLLGLQMANSKNEELKVKLQDSQSRIESIAGIHDLLYNSSNQDLISVKENIESCVAYYKKLFPTNITYHLNIDSSILSVTQATPFSLLLNELINNSNKHAFHQTKNPEIFINFQQRDKKYVFIYFDNGNFTQQATQKQTMGMKIIGMMNKQLKGELKIENTTNFKLTLLFSKNE</sequence>
<keyword evidence="8" id="KW-0812">Transmembrane</keyword>
<protein>
    <recommendedName>
        <fullName evidence="2">histidine kinase</fullName>
        <ecNumber evidence="2">2.7.13.3</ecNumber>
    </recommendedName>
</protein>
<evidence type="ECO:0000256" key="3">
    <source>
        <dbReference type="ARBA" id="ARBA00022553"/>
    </source>
</evidence>
<dbReference type="SUPFAM" id="SSF55874">
    <property type="entry name" value="ATPase domain of HSP90 chaperone/DNA topoisomerase II/histidine kinase"/>
    <property type="match status" value="1"/>
</dbReference>
<dbReference type="GO" id="GO:0004673">
    <property type="term" value="F:protein histidine kinase activity"/>
    <property type="evidence" value="ECO:0007669"/>
    <property type="project" value="UniProtKB-EC"/>
</dbReference>
<dbReference type="Gene3D" id="2.130.10.10">
    <property type="entry name" value="YVTN repeat-like/Quinoprotein amine dehydrogenase"/>
    <property type="match status" value="2"/>
</dbReference>
<dbReference type="InterPro" id="IPR013783">
    <property type="entry name" value="Ig-like_fold"/>
</dbReference>
<organism evidence="10 11">
    <name type="scientific">Salegentibacter agarivorans</name>
    <dbReference type="NCBI Taxonomy" id="345907"/>
    <lineage>
        <taxon>Bacteria</taxon>
        <taxon>Pseudomonadati</taxon>
        <taxon>Bacteroidota</taxon>
        <taxon>Flavobacteriia</taxon>
        <taxon>Flavobacteriales</taxon>
        <taxon>Flavobacteriaceae</taxon>
        <taxon>Salegentibacter</taxon>
    </lineage>
</organism>
<name>A0A1I2NJG7_9FLAO</name>
<comment type="catalytic activity">
    <reaction evidence="1">
        <text>ATP + protein L-histidine = ADP + protein N-phospho-L-histidine.</text>
        <dbReference type="EC" id="2.7.13.3"/>
    </reaction>
</comment>
<evidence type="ECO:0000256" key="5">
    <source>
        <dbReference type="ARBA" id="ARBA00022741"/>
    </source>
</evidence>
<dbReference type="RefSeq" id="WP_093305601.1">
    <property type="nucleotide sequence ID" value="NZ_FOOH01000020.1"/>
</dbReference>
<dbReference type="Gene3D" id="3.30.565.10">
    <property type="entry name" value="Histidine kinase-like ATPase, C-terminal domain"/>
    <property type="match status" value="1"/>
</dbReference>
<evidence type="ECO:0000256" key="2">
    <source>
        <dbReference type="ARBA" id="ARBA00012438"/>
    </source>
</evidence>
<keyword evidence="8" id="KW-1133">Transmembrane helix</keyword>
<feature type="domain" description="Signal transduction histidine kinase subgroup 2 dimerisation and phosphoacceptor" evidence="9">
    <location>
        <begin position="826"/>
        <end position="896"/>
    </location>
</feature>
<accession>A0A1I2NJG7</accession>
<evidence type="ECO:0000256" key="4">
    <source>
        <dbReference type="ARBA" id="ARBA00022679"/>
    </source>
</evidence>
<keyword evidence="4" id="KW-0808">Transferase</keyword>
<evidence type="ECO:0000256" key="7">
    <source>
        <dbReference type="ARBA" id="ARBA00022840"/>
    </source>
</evidence>
<dbReference type="PANTHER" id="PTHR41523">
    <property type="entry name" value="TWO-COMPONENT SYSTEM SENSOR PROTEIN"/>
    <property type="match status" value="1"/>
</dbReference>
<dbReference type="SUPFAM" id="SSF63825">
    <property type="entry name" value="YWTD domain"/>
    <property type="match status" value="1"/>
</dbReference>
<dbReference type="GO" id="GO:0005524">
    <property type="term" value="F:ATP binding"/>
    <property type="evidence" value="ECO:0007669"/>
    <property type="project" value="UniProtKB-KW"/>
</dbReference>
<keyword evidence="7" id="KW-0067">ATP-binding</keyword>
<dbReference type="Pfam" id="PF07568">
    <property type="entry name" value="HisKA_2"/>
    <property type="match status" value="1"/>
</dbReference>
<evidence type="ECO:0000313" key="11">
    <source>
        <dbReference type="Proteomes" id="UP000199116"/>
    </source>
</evidence>
<dbReference type="Gene3D" id="2.60.40.10">
    <property type="entry name" value="Immunoglobulins"/>
    <property type="match status" value="1"/>
</dbReference>
<feature type="transmembrane region" description="Helical" evidence="8">
    <location>
        <begin position="779"/>
        <end position="798"/>
    </location>
</feature>